<dbReference type="SMART" id="SM00448">
    <property type="entry name" value="REC"/>
    <property type="match status" value="1"/>
</dbReference>
<dbReference type="RefSeq" id="WP_146535181.1">
    <property type="nucleotide sequence ID" value="NZ_SJPX01000003.1"/>
</dbReference>
<evidence type="ECO:0000256" key="3">
    <source>
        <dbReference type="HAMAP-Rule" id="MF_00099"/>
    </source>
</evidence>
<keyword evidence="9" id="KW-1185">Reference proteome</keyword>
<name>A0A5C6EW86_9BACT</name>
<dbReference type="CDD" id="cd16432">
    <property type="entry name" value="CheB_Rec"/>
    <property type="match status" value="1"/>
</dbReference>
<evidence type="ECO:0000256" key="5">
    <source>
        <dbReference type="PROSITE-ProRule" id="PRU00169"/>
    </source>
</evidence>
<dbReference type="AlphaFoldDB" id="A0A5C6EW86"/>
<dbReference type="GO" id="GO:0006935">
    <property type="term" value="P:chemotaxis"/>
    <property type="evidence" value="ECO:0007669"/>
    <property type="project" value="UniProtKB-UniRule"/>
</dbReference>
<organism evidence="8 9">
    <name type="scientific">Rubripirellula reticaptiva</name>
    <dbReference type="NCBI Taxonomy" id="2528013"/>
    <lineage>
        <taxon>Bacteria</taxon>
        <taxon>Pseudomonadati</taxon>
        <taxon>Planctomycetota</taxon>
        <taxon>Planctomycetia</taxon>
        <taxon>Pirellulales</taxon>
        <taxon>Pirellulaceae</taxon>
        <taxon>Rubripirellula</taxon>
    </lineage>
</organism>
<reference evidence="8 9" key="1">
    <citation type="submission" date="2019-02" db="EMBL/GenBank/DDBJ databases">
        <title>Deep-cultivation of Planctomycetes and their phenomic and genomic characterization uncovers novel biology.</title>
        <authorList>
            <person name="Wiegand S."/>
            <person name="Jogler M."/>
            <person name="Boedeker C."/>
            <person name="Pinto D."/>
            <person name="Vollmers J."/>
            <person name="Rivas-Marin E."/>
            <person name="Kohn T."/>
            <person name="Peeters S.H."/>
            <person name="Heuer A."/>
            <person name="Rast P."/>
            <person name="Oberbeckmann S."/>
            <person name="Bunk B."/>
            <person name="Jeske O."/>
            <person name="Meyerdierks A."/>
            <person name="Storesund J.E."/>
            <person name="Kallscheuer N."/>
            <person name="Luecker S."/>
            <person name="Lage O.M."/>
            <person name="Pohl T."/>
            <person name="Merkel B.J."/>
            <person name="Hornburger P."/>
            <person name="Mueller R.-W."/>
            <person name="Bruemmer F."/>
            <person name="Labrenz M."/>
            <person name="Spormann A.M."/>
            <person name="Op Den Camp H."/>
            <person name="Overmann J."/>
            <person name="Amann R."/>
            <person name="Jetten M.S.M."/>
            <person name="Mascher T."/>
            <person name="Medema M.H."/>
            <person name="Devos D.P."/>
            <person name="Kaster A.-K."/>
            <person name="Ovreas L."/>
            <person name="Rohde M."/>
            <person name="Galperin M.Y."/>
            <person name="Jogler C."/>
        </authorList>
    </citation>
    <scope>NUCLEOTIDE SEQUENCE [LARGE SCALE GENOMIC DNA]</scope>
    <source>
        <strain evidence="8 9">Poly59</strain>
    </source>
</reference>
<comment type="catalytic activity">
    <reaction evidence="2 3">
        <text>[protein]-L-glutamate 5-O-methyl ester + H2O = L-glutamyl-[protein] + methanol + H(+)</text>
        <dbReference type="Rhea" id="RHEA:23236"/>
        <dbReference type="Rhea" id="RHEA-COMP:10208"/>
        <dbReference type="Rhea" id="RHEA-COMP:10311"/>
        <dbReference type="ChEBI" id="CHEBI:15377"/>
        <dbReference type="ChEBI" id="CHEBI:15378"/>
        <dbReference type="ChEBI" id="CHEBI:17790"/>
        <dbReference type="ChEBI" id="CHEBI:29973"/>
        <dbReference type="ChEBI" id="CHEBI:82795"/>
        <dbReference type="EC" id="3.1.1.61"/>
    </reaction>
</comment>
<dbReference type="Pfam" id="PF01339">
    <property type="entry name" value="CheB_methylest"/>
    <property type="match status" value="1"/>
</dbReference>
<gene>
    <name evidence="3 8" type="primary">cheB</name>
    <name evidence="8" type="ORF">Poly59_35330</name>
</gene>
<feature type="domain" description="Response regulatory" evidence="6">
    <location>
        <begin position="5"/>
        <end position="123"/>
    </location>
</feature>
<dbReference type="Pfam" id="PF00072">
    <property type="entry name" value="Response_reg"/>
    <property type="match status" value="1"/>
</dbReference>
<dbReference type="PROSITE" id="PS50122">
    <property type="entry name" value="CHEB"/>
    <property type="match status" value="1"/>
</dbReference>
<dbReference type="SUPFAM" id="SSF52172">
    <property type="entry name" value="CheY-like"/>
    <property type="match status" value="1"/>
</dbReference>
<dbReference type="PANTHER" id="PTHR42872:SF3">
    <property type="entry name" value="PROTEIN-GLUTAMATE METHYLESTERASE_PROTEIN-GLUTAMINE GLUTAMINASE 1"/>
    <property type="match status" value="1"/>
</dbReference>
<comment type="domain">
    <text evidence="3">Contains a C-terminal catalytic domain, and an N-terminal region which modulates catalytic activity.</text>
</comment>
<dbReference type="InterPro" id="IPR035909">
    <property type="entry name" value="CheB_C"/>
</dbReference>
<keyword evidence="3 4" id="KW-0145">Chemotaxis</keyword>
<feature type="active site" evidence="3 4">
    <location>
        <position position="171"/>
    </location>
</feature>
<evidence type="ECO:0000259" key="7">
    <source>
        <dbReference type="PROSITE" id="PS50122"/>
    </source>
</evidence>
<accession>A0A5C6EW86</accession>
<comment type="caution">
    <text evidence="8">The sequence shown here is derived from an EMBL/GenBank/DDBJ whole genome shotgun (WGS) entry which is preliminary data.</text>
</comment>
<comment type="catalytic activity">
    <reaction evidence="3">
        <text>L-glutaminyl-[protein] + H2O = L-glutamyl-[protein] + NH4(+)</text>
        <dbReference type="Rhea" id="RHEA:16441"/>
        <dbReference type="Rhea" id="RHEA-COMP:10207"/>
        <dbReference type="Rhea" id="RHEA-COMP:10208"/>
        <dbReference type="ChEBI" id="CHEBI:15377"/>
        <dbReference type="ChEBI" id="CHEBI:28938"/>
        <dbReference type="ChEBI" id="CHEBI:29973"/>
        <dbReference type="ChEBI" id="CHEBI:30011"/>
        <dbReference type="EC" id="3.5.1.44"/>
    </reaction>
</comment>
<dbReference type="SUPFAM" id="SSF52738">
    <property type="entry name" value="Methylesterase CheB, C-terminal domain"/>
    <property type="match status" value="1"/>
</dbReference>
<dbReference type="GO" id="GO:0008984">
    <property type="term" value="F:protein-glutamate methylesterase activity"/>
    <property type="evidence" value="ECO:0007669"/>
    <property type="project" value="UniProtKB-UniRule"/>
</dbReference>
<dbReference type="InterPro" id="IPR008248">
    <property type="entry name" value="CheB-like"/>
</dbReference>
<dbReference type="GO" id="GO:0000156">
    <property type="term" value="F:phosphorelay response regulator activity"/>
    <property type="evidence" value="ECO:0007669"/>
    <property type="project" value="InterPro"/>
</dbReference>
<feature type="active site" evidence="3 4">
    <location>
        <position position="198"/>
    </location>
</feature>
<dbReference type="Gene3D" id="3.40.50.180">
    <property type="entry name" value="Methylesterase CheB, C-terminal domain"/>
    <property type="match status" value="1"/>
</dbReference>
<dbReference type="GO" id="GO:0050568">
    <property type="term" value="F:protein-glutamine glutaminase activity"/>
    <property type="evidence" value="ECO:0007669"/>
    <property type="project" value="UniProtKB-UniRule"/>
</dbReference>
<sequence>MRKIRVLVVDDSTVIRRLLSDSLAADPQIEVCGIAANGKIALAKIPQLNPDILTLDMEMPEMDGITTLVELRKLYPKLPVIMFSTLTQRGAVATMDALAKGANDYVTKPANVGSVTAAMQQVRDELVPRIKAFCPHVAAAPAATAPSLPRRTPSRPVGLPARVDAVAIGSSTGGPNALQTVLTQLSADFPVPVLIVQHMPPVFTKHLADRLNHLSALSVFEASPGDTIQPGGVWIAPGDFHMRIQRVGTEIKTKLDQETPENSCRPAVDVLFRSASEIYGPNLLTVVLTGMGQDGARGSEAVCQAGGKVIIQDQATSVVWGMPGAVSRLGIEDATLPLERIAAEIQRRSALGRTAIGRQMACQ</sequence>
<comment type="function">
    <text evidence="3">Involved in chemotaxis. Part of a chemotaxis signal transduction system that modulates chemotaxis in response to various stimuli. Catalyzes the demethylation of specific methylglutamate residues introduced into the chemoreceptors (methyl-accepting chemotaxis proteins or MCP) by CheR. Also mediates the irreversible deamidation of specific glutamine residues to glutamic acid.</text>
</comment>
<dbReference type="OrthoDB" id="9793421at2"/>
<feature type="active site" evidence="3 4">
    <location>
        <position position="294"/>
    </location>
</feature>
<evidence type="ECO:0000256" key="1">
    <source>
        <dbReference type="ARBA" id="ARBA00022801"/>
    </source>
</evidence>
<evidence type="ECO:0000313" key="8">
    <source>
        <dbReference type="EMBL" id="TWU51936.1"/>
    </source>
</evidence>
<protein>
    <recommendedName>
        <fullName evidence="3">Protein-glutamate methylesterase/protein-glutamine glutaminase</fullName>
        <ecNumber evidence="3">3.1.1.61</ecNumber>
        <ecNumber evidence="3">3.5.1.44</ecNumber>
    </recommendedName>
</protein>
<keyword evidence="3 5" id="KW-0597">Phosphoprotein</keyword>
<dbReference type="PANTHER" id="PTHR42872">
    <property type="entry name" value="PROTEIN-GLUTAMATE METHYLESTERASE/PROTEIN-GLUTAMINE GLUTAMINASE"/>
    <property type="match status" value="1"/>
</dbReference>
<dbReference type="EMBL" id="SJPX01000003">
    <property type="protein sequence ID" value="TWU51936.1"/>
    <property type="molecule type" value="Genomic_DNA"/>
</dbReference>
<dbReference type="Gene3D" id="3.40.50.2300">
    <property type="match status" value="1"/>
</dbReference>
<evidence type="ECO:0000256" key="4">
    <source>
        <dbReference type="PROSITE-ProRule" id="PRU00050"/>
    </source>
</evidence>
<dbReference type="InterPro" id="IPR011006">
    <property type="entry name" value="CheY-like_superfamily"/>
</dbReference>
<dbReference type="HAMAP" id="MF_00099">
    <property type="entry name" value="CheB_chemtxs"/>
    <property type="match status" value="1"/>
</dbReference>
<dbReference type="GO" id="GO:0005737">
    <property type="term" value="C:cytoplasm"/>
    <property type="evidence" value="ECO:0007669"/>
    <property type="project" value="UniProtKB-SubCell"/>
</dbReference>
<dbReference type="InterPro" id="IPR001789">
    <property type="entry name" value="Sig_transdc_resp-reg_receiver"/>
</dbReference>
<keyword evidence="1 3" id="KW-0378">Hydrolase</keyword>
<comment type="PTM">
    <text evidence="3">Phosphorylated by CheA. Phosphorylation of the N-terminal regulatory domain activates the methylesterase activity.</text>
</comment>
<dbReference type="EC" id="3.5.1.44" evidence="3"/>
<dbReference type="PROSITE" id="PS50110">
    <property type="entry name" value="RESPONSE_REGULATORY"/>
    <property type="match status" value="1"/>
</dbReference>
<evidence type="ECO:0000313" key="9">
    <source>
        <dbReference type="Proteomes" id="UP000317977"/>
    </source>
</evidence>
<evidence type="ECO:0000259" key="6">
    <source>
        <dbReference type="PROSITE" id="PS50110"/>
    </source>
</evidence>
<dbReference type="CDD" id="cd17541">
    <property type="entry name" value="REC_CheB-like"/>
    <property type="match status" value="1"/>
</dbReference>
<comment type="similarity">
    <text evidence="3">Belongs to the CheB family.</text>
</comment>
<feature type="domain" description="CheB-type methylesterase" evidence="7">
    <location>
        <begin position="160"/>
        <end position="352"/>
    </location>
</feature>
<dbReference type="Proteomes" id="UP000317977">
    <property type="component" value="Unassembled WGS sequence"/>
</dbReference>
<evidence type="ECO:0000256" key="2">
    <source>
        <dbReference type="ARBA" id="ARBA00048267"/>
    </source>
</evidence>
<comment type="subcellular location">
    <subcellularLocation>
        <location evidence="3">Cytoplasm</location>
    </subcellularLocation>
</comment>
<dbReference type="NCBIfam" id="NF001965">
    <property type="entry name" value="PRK00742.1"/>
    <property type="match status" value="1"/>
</dbReference>
<keyword evidence="3" id="KW-0963">Cytoplasm</keyword>
<feature type="modified residue" description="4-aspartylphosphate" evidence="3 5">
    <location>
        <position position="56"/>
    </location>
</feature>
<dbReference type="EC" id="3.1.1.61" evidence="3"/>
<dbReference type="InterPro" id="IPR000673">
    <property type="entry name" value="Sig_transdc_resp-reg_Me-estase"/>
</dbReference>
<proteinExistence type="inferred from homology"/>
<dbReference type="PIRSF" id="PIRSF000876">
    <property type="entry name" value="RR_chemtxs_CheB"/>
    <property type="match status" value="1"/>
</dbReference>